<organism evidence="2 3">
    <name type="scientific">Paenibacillus thalictri</name>
    <dbReference type="NCBI Taxonomy" id="2527873"/>
    <lineage>
        <taxon>Bacteria</taxon>
        <taxon>Bacillati</taxon>
        <taxon>Bacillota</taxon>
        <taxon>Bacilli</taxon>
        <taxon>Bacillales</taxon>
        <taxon>Paenibacillaceae</taxon>
        <taxon>Paenibacillus</taxon>
    </lineage>
</organism>
<comment type="caution">
    <text evidence="2">The sequence shown here is derived from an EMBL/GenBank/DDBJ whole genome shotgun (WGS) entry which is preliminary data.</text>
</comment>
<accession>A0A4Q9DFA6</accession>
<gene>
    <name evidence="2" type="ORF">EYB31_37130</name>
</gene>
<evidence type="ECO:0000256" key="1">
    <source>
        <dbReference type="SAM" id="Phobius"/>
    </source>
</evidence>
<feature type="transmembrane region" description="Helical" evidence="1">
    <location>
        <begin position="109"/>
        <end position="125"/>
    </location>
</feature>
<evidence type="ECO:0000313" key="2">
    <source>
        <dbReference type="EMBL" id="TBL68995.1"/>
    </source>
</evidence>
<feature type="transmembrane region" description="Helical" evidence="1">
    <location>
        <begin position="26"/>
        <end position="44"/>
    </location>
</feature>
<protein>
    <submittedName>
        <fullName evidence="2">Uncharacterized protein</fullName>
    </submittedName>
</protein>
<dbReference type="AlphaFoldDB" id="A0A4Q9DFA6"/>
<evidence type="ECO:0000313" key="3">
    <source>
        <dbReference type="Proteomes" id="UP000293142"/>
    </source>
</evidence>
<dbReference type="OrthoDB" id="2678045at2"/>
<keyword evidence="1" id="KW-0472">Membrane</keyword>
<dbReference type="RefSeq" id="WP_131018627.1">
    <property type="nucleotide sequence ID" value="NZ_SIRE01000042.1"/>
</dbReference>
<feature type="transmembrane region" description="Helical" evidence="1">
    <location>
        <begin position="50"/>
        <end position="70"/>
    </location>
</feature>
<keyword evidence="1" id="KW-1133">Transmembrane helix</keyword>
<sequence length="172" mass="20371">MREQQVNKDATIYNYRLLKRLRYPMMYTYVYIGLLGALYAADLFRMDPVRLPACFAFVAASHYGVIRLLFIMKEERAPQAWSLHLRLPWVCLIPDNYYSLNKLAKLHQQLFWVPMILLTCLYPWVSSLTMLYLLVSHLWLALPRILVFYLFRKHIQSALIKISAQDTSCYAQ</sequence>
<name>A0A4Q9DFA6_9BACL</name>
<reference evidence="2 3" key="1">
    <citation type="submission" date="2019-02" db="EMBL/GenBank/DDBJ databases">
        <title>Paenibacillus sp. nov., isolated from surface-sterilized tissue of Thalictrum simplex L.</title>
        <authorList>
            <person name="Tuo L."/>
        </authorList>
    </citation>
    <scope>NUCLEOTIDE SEQUENCE [LARGE SCALE GENOMIC DNA]</scope>
    <source>
        <strain evidence="2 3">N2SHLJ1</strain>
    </source>
</reference>
<feature type="transmembrane region" description="Helical" evidence="1">
    <location>
        <begin position="131"/>
        <end position="151"/>
    </location>
</feature>
<proteinExistence type="predicted"/>
<dbReference type="Proteomes" id="UP000293142">
    <property type="component" value="Unassembled WGS sequence"/>
</dbReference>
<keyword evidence="1" id="KW-0812">Transmembrane</keyword>
<keyword evidence="3" id="KW-1185">Reference proteome</keyword>
<dbReference type="EMBL" id="SIRE01000042">
    <property type="protein sequence ID" value="TBL68995.1"/>
    <property type="molecule type" value="Genomic_DNA"/>
</dbReference>